<gene>
    <name evidence="2" type="ORF">SAMN03080606_02177</name>
</gene>
<feature type="transmembrane region" description="Helical" evidence="1">
    <location>
        <begin position="6"/>
        <end position="27"/>
    </location>
</feature>
<evidence type="ECO:0000313" key="2">
    <source>
        <dbReference type="EMBL" id="SCY69298.1"/>
    </source>
</evidence>
<evidence type="ECO:0000313" key="3">
    <source>
        <dbReference type="Proteomes" id="UP000198636"/>
    </source>
</evidence>
<dbReference type="AlphaFoldDB" id="A0A1G5I1N7"/>
<dbReference type="EMBL" id="FMUS01000013">
    <property type="protein sequence ID" value="SCY69298.1"/>
    <property type="molecule type" value="Genomic_DNA"/>
</dbReference>
<keyword evidence="3" id="KW-1185">Reference proteome</keyword>
<keyword evidence="1" id="KW-0472">Membrane</keyword>
<reference evidence="2 3" key="1">
    <citation type="submission" date="2016-10" db="EMBL/GenBank/DDBJ databases">
        <authorList>
            <person name="de Groot N.N."/>
        </authorList>
    </citation>
    <scope>NUCLEOTIDE SEQUENCE [LARGE SCALE GENOMIC DNA]</scope>
    <source>
        <strain evidence="2 3">DSM 18978</strain>
    </source>
</reference>
<accession>A0A1G5I1N7</accession>
<proteinExistence type="predicted"/>
<organism evidence="2 3">
    <name type="scientific">Alkaliphilus peptidifermentans DSM 18978</name>
    <dbReference type="NCBI Taxonomy" id="1120976"/>
    <lineage>
        <taxon>Bacteria</taxon>
        <taxon>Bacillati</taxon>
        <taxon>Bacillota</taxon>
        <taxon>Clostridia</taxon>
        <taxon>Peptostreptococcales</taxon>
        <taxon>Natronincolaceae</taxon>
        <taxon>Alkaliphilus</taxon>
    </lineage>
</organism>
<dbReference type="Proteomes" id="UP000198636">
    <property type="component" value="Unassembled WGS sequence"/>
</dbReference>
<protein>
    <submittedName>
        <fullName evidence="2">Uncharacterized protein</fullName>
    </submittedName>
</protein>
<dbReference type="OrthoDB" id="1955062at2"/>
<keyword evidence="1" id="KW-1133">Transmembrane helix</keyword>
<dbReference type="RefSeq" id="WP_091543234.1">
    <property type="nucleotide sequence ID" value="NZ_FMUS01000013.1"/>
</dbReference>
<evidence type="ECO:0000256" key="1">
    <source>
        <dbReference type="SAM" id="Phobius"/>
    </source>
</evidence>
<name>A0A1G5I1N7_9FIRM</name>
<keyword evidence="1" id="KW-0812">Transmembrane</keyword>
<sequence>MNSELLLLILGTVIFFIAIFYCFYIFYLSLSTRLFNKYFIIKYDEEYDMDNIYHIKIKGVITPKVDYLDIPKGKISAEINTNTIIGIIKQDVAQLELICPNDRNKAIRLIKKSYINAVKPFLKESLQNNKETIQLIRLSEKHRTKVSKLACNTCKYKVQCKIAFTKCNYERENLDIILKKGIKVDALSIPTISPKR</sequence>